<organism evidence="3 4">
    <name type="scientific">Aliarcobacter cibarius</name>
    <dbReference type="NCBI Taxonomy" id="255507"/>
    <lineage>
        <taxon>Bacteria</taxon>
        <taxon>Pseudomonadati</taxon>
        <taxon>Campylobacterota</taxon>
        <taxon>Epsilonproteobacteria</taxon>
        <taxon>Campylobacterales</taxon>
        <taxon>Arcobacteraceae</taxon>
        <taxon>Aliarcobacter</taxon>
    </lineage>
</organism>
<feature type="region of interest" description="Disordered" evidence="1">
    <location>
        <begin position="230"/>
        <end position="276"/>
    </location>
</feature>
<dbReference type="Gene3D" id="2.30.30.40">
    <property type="entry name" value="SH3 Domains"/>
    <property type="match status" value="1"/>
</dbReference>
<feature type="compositionally biased region" description="Basic and acidic residues" evidence="1">
    <location>
        <begin position="247"/>
        <end position="259"/>
    </location>
</feature>
<evidence type="ECO:0000313" key="3">
    <source>
        <dbReference type="EMBL" id="QKJ28115.1"/>
    </source>
</evidence>
<proteinExistence type="predicted"/>
<dbReference type="KEGG" id="acib:ACBT_2235"/>
<reference evidence="3 4" key="1">
    <citation type="submission" date="2020-05" db="EMBL/GenBank/DDBJ databases">
        <title>Complete genome sequencing of Campylobacter and Arcobacter type strains.</title>
        <authorList>
            <person name="Miller W.G."/>
            <person name="Yee E."/>
        </authorList>
    </citation>
    <scope>NUCLEOTIDE SEQUENCE [LARGE SCALE GENOMIC DNA]</scope>
    <source>
        <strain evidence="3 4">LMG 21996</strain>
    </source>
</reference>
<feature type="chain" id="PRO_5029805301" description="SH3 domain-containing protein" evidence="2">
    <location>
        <begin position="29"/>
        <end position="377"/>
    </location>
</feature>
<feature type="signal peptide" evidence="2">
    <location>
        <begin position="1"/>
        <end position="28"/>
    </location>
</feature>
<sequence length="377" mass="43189">MNLNLNKRGKMKKLGLIILIAISTIINAQETNAPTTKIEEKPTQNVDKLDMLDQQSKEFFKSITGLEKSYLEEQIQELKNKKEEADKGIIQTNVPQNSSNTQGQVIMTEEEYEKNVFNHQNEIARITTDFARTKKIKDLKIKSMYTFNGVDYAVLLLDDTESASRNKTSTELSGNIEGRYVEGDNILGLKIIDINTRTKSIELYKKLDEDTGYTIFLSNYGINVSNLEKRDKNDPRYTQNAPKNITKKTESYSDNKPYESSKNIVENQSSTNYEQKNNSSVKKVFEDVKPIEKKSASDKICYVVNRQNLNVRIEPNENSKILRVLKINDKFVVQKSNQDWLNIDTIYKKISGDVMNVSDQSNWVQNTNGSLTQTECN</sequence>
<keyword evidence="2" id="KW-0732">Signal</keyword>
<evidence type="ECO:0000256" key="2">
    <source>
        <dbReference type="SAM" id="SignalP"/>
    </source>
</evidence>
<gene>
    <name evidence="3" type="ORF">ACBT_2235</name>
</gene>
<dbReference type="Proteomes" id="UP000509513">
    <property type="component" value="Chromosome"/>
</dbReference>
<feature type="compositionally biased region" description="Polar residues" evidence="1">
    <location>
        <begin position="260"/>
        <end position="276"/>
    </location>
</feature>
<evidence type="ECO:0000313" key="4">
    <source>
        <dbReference type="Proteomes" id="UP000509513"/>
    </source>
</evidence>
<evidence type="ECO:0000256" key="1">
    <source>
        <dbReference type="SAM" id="MobiDB-lite"/>
    </source>
</evidence>
<evidence type="ECO:0008006" key="5">
    <source>
        <dbReference type="Google" id="ProtNLM"/>
    </source>
</evidence>
<name>A0A7L5JSG7_9BACT</name>
<dbReference type="EMBL" id="CP054051">
    <property type="protein sequence ID" value="QKJ28115.1"/>
    <property type="molecule type" value="Genomic_DNA"/>
</dbReference>
<dbReference type="AlphaFoldDB" id="A0A7L5JSG7"/>
<protein>
    <recommendedName>
        <fullName evidence="5">SH3 domain-containing protein</fullName>
    </recommendedName>
</protein>
<accession>A0A7L5JSG7</accession>